<feature type="transmembrane region" description="Helical" evidence="9">
    <location>
        <begin position="33"/>
        <end position="54"/>
    </location>
</feature>
<feature type="transmembrane region" description="Helical" evidence="9">
    <location>
        <begin position="156"/>
        <end position="182"/>
    </location>
</feature>
<comment type="subcellular location">
    <subcellularLocation>
        <location evidence="1 9">Cell membrane</location>
        <topology evidence="1 9">Multi-pass membrane protein</topology>
    </subcellularLocation>
</comment>
<keyword evidence="8 9" id="KW-0472">Membrane</keyword>
<keyword evidence="2 9" id="KW-0813">Transport</keyword>
<sequence>MAADTQAAAAIRPAKPPSAAAEIWDSLKQNKGAVAGLVVLVLVVLVAVFADFLAPYAPYNAPGWPDAGHPGHVGQPPAWVEGGSWEFILGTDKSGGRDVLSRLIYGARYSLGIGLTVMAVSMLLGVILGLIAAYLGGWFDFVLMRLMDLIMSIPDLVLSMVIVAILQPGLVPTVAAITIVFLPRYVRIVRAAALGELSKDYVTAATVVGVKPPRLLFRTILPNCMAPLIVQATLGVSDAILQAAALGFLGMGAQPPIPEWGAMLSDVRQDIQSAPWLAIAPGICILVTVVAINLFGDGLRDALDPKLKRG</sequence>
<proteinExistence type="inferred from homology"/>
<dbReference type="EMBL" id="PUEJ01000006">
    <property type="protein sequence ID" value="PRH86242.1"/>
    <property type="molecule type" value="Genomic_DNA"/>
</dbReference>
<dbReference type="GO" id="GO:0015833">
    <property type="term" value="P:peptide transport"/>
    <property type="evidence" value="ECO:0007669"/>
    <property type="project" value="UniProtKB-KW"/>
</dbReference>
<reference evidence="11 12" key="1">
    <citation type="submission" date="2018-02" db="EMBL/GenBank/DDBJ databases">
        <title>Whole genome sequencing of endophytic bacterium.</title>
        <authorList>
            <person name="Eedara R."/>
            <person name="Podile A.R."/>
        </authorList>
    </citation>
    <scope>NUCLEOTIDE SEQUENCE [LARGE SCALE GENOMIC DNA]</scope>
    <source>
        <strain evidence="11 12">RP1T</strain>
    </source>
</reference>
<evidence type="ECO:0000256" key="3">
    <source>
        <dbReference type="ARBA" id="ARBA00022475"/>
    </source>
</evidence>
<dbReference type="Pfam" id="PF12911">
    <property type="entry name" value="OppC_N"/>
    <property type="match status" value="1"/>
</dbReference>
<dbReference type="Proteomes" id="UP000237682">
    <property type="component" value="Unassembled WGS sequence"/>
</dbReference>
<keyword evidence="6" id="KW-0653">Protein transport</keyword>
<keyword evidence="5" id="KW-0571">Peptide transport</keyword>
<keyword evidence="7 9" id="KW-1133">Transmembrane helix</keyword>
<keyword evidence="3" id="KW-1003">Cell membrane</keyword>
<protein>
    <submittedName>
        <fullName evidence="11">Dipeptide ABC transporter permease DppC</fullName>
    </submittedName>
</protein>
<feature type="transmembrane region" description="Helical" evidence="9">
    <location>
        <begin position="111"/>
        <end position="136"/>
    </location>
</feature>
<name>A0A2S9QA66_9HYPH</name>
<dbReference type="Pfam" id="PF00528">
    <property type="entry name" value="BPD_transp_1"/>
    <property type="match status" value="1"/>
</dbReference>
<dbReference type="PANTHER" id="PTHR43386">
    <property type="entry name" value="OLIGOPEPTIDE TRANSPORT SYSTEM PERMEASE PROTEIN APPC"/>
    <property type="match status" value="1"/>
</dbReference>
<evidence type="ECO:0000256" key="6">
    <source>
        <dbReference type="ARBA" id="ARBA00022927"/>
    </source>
</evidence>
<keyword evidence="12" id="KW-1185">Reference proteome</keyword>
<evidence type="ECO:0000256" key="8">
    <source>
        <dbReference type="ARBA" id="ARBA00023136"/>
    </source>
</evidence>
<dbReference type="CDD" id="cd06261">
    <property type="entry name" value="TM_PBP2"/>
    <property type="match status" value="1"/>
</dbReference>
<evidence type="ECO:0000313" key="11">
    <source>
        <dbReference type="EMBL" id="PRH86242.1"/>
    </source>
</evidence>
<dbReference type="InterPro" id="IPR000515">
    <property type="entry name" value="MetI-like"/>
</dbReference>
<evidence type="ECO:0000313" key="12">
    <source>
        <dbReference type="Proteomes" id="UP000237682"/>
    </source>
</evidence>
<evidence type="ECO:0000256" key="5">
    <source>
        <dbReference type="ARBA" id="ARBA00022856"/>
    </source>
</evidence>
<dbReference type="SUPFAM" id="SSF161098">
    <property type="entry name" value="MetI-like"/>
    <property type="match status" value="1"/>
</dbReference>
<comment type="caution">
    <text evidence="11">The sequence shown here is derived from an EMBL/GenBank/DDBJ whole genome shotgun (WGS) entry which is preliminary data.</text>
</comment>
<dbReference type="InterPro" id="IPR035906">
    <property type="entry name" value="MetI-like_sf"/>
</dbReference>
<organism evidence="11 12">
    <name type="scientific">Labrys okinawensis</name>
    <dbReference type="NCBI Taxonomy" id="346911"/>
    <lineage>
        <taxon>Bacteria</taxon>
        <taxon>Pseudomonadati</taxon>
        <taxon>Pseudomonadota</taxon>
        <taxon>Alphaproteobacteria</taxon>
        <taxon>Hyphomicrobiales</taxon>
        <taxon>Xanthobacteraceae</taxon>
        <taxon>Labrys</taxon>
    </lineage>
</organism>
<dbReference type="AlphaFoldDB" id="A0A2S9QA66"/>
<evidence type="ECO:0000256" key="9">
    <source>
        <dbReference type="RuleBase" id="RU363032"/>
    </source>
</evidence>
<evidence type="ECO:0000256" key="1">
    <source>
        <dbReference type="ARBA" id="ARBA00004651"/>
    </source>
</evidence>
<dbReference type="GO" id="GO:0005886">
    <property type="term" value="C:plasma membrane"/>
    <property type="evidence" value="ECO:0007669"/>
    <property type="project" value="UniProtKB-SubCell"/>
</dbReference>
<evidence type="ECO:0000256" key="4">
    <source>
        <dbReference type="ARBA" id="ARBA00022692"/>
    </source>
</evidence>
<dbReference type="InterPro" id="IPR050366">
    <property type="entry name" value="BP-dependent_transpt_permease"/>
</dbReference>
<dbReference type="GO" id="GO:0055085">
    <property type="term" value="P:transmembrane transport"/>
    <property type="evidence" value="ECO:0007669"/>
    <property type="project" value="InterPro"/>
</dbReference>
<evidence type="ECO:0000256" key="2">
    <source>
        <dbReference type="ARBA" id="ARBA00022448"/>
    </source>
</evidence>
<dbReference type="InterPro" id="IPR025966">
    <property type="entry name" value="OppC_N"/>
</dbReference>
<dbReference type="RefSeq" id="WP_105863537.1">
    <property type="nucleotide sequence ID" value="NZ_PUEJ01000006.1"/>
</dbReference>
<dbReference type="PANTHER" id="PTHR43386:SF1">
    <property type="entry name" value="D,D-DIPEPTIDE TRANSPORT SYSTEM PERMEASE PROTEIN DDPC-RELATED"/>
    <property type="match status" value="1"/>
</dbReference>
<dbReference type="GO" id="GO:0015031">
    <property type="term" value="P:protein transport"/>
    <property type="evidence" value="ECO:0007669"/>
    <property type="project" value="UniProtKB-KW"/>
</dbReference>
<feature type="domain" description="ABC transmembrane type-1" evidence="10">
    <location>
        <begin position="107"/>
        <end position="296"/>
    </location>
</feature>
<feature type="transmembrane region" description="Helical" evidence="9">
    <location>
        <begin position="273"/>
        <end position="296"/>
    </location>
</feature>
<comment type="similarity">
    <text evidence="9">Belongs to the binding-protein-dependent transport system permease family.</text>
</comment>
<accession>A0A2S9QA66</accession>
<evidence type="ECO:0000259" key="10">
    <source>
        <dbReference type="PROSITE" id="PS50928"/>
    </source>
</evidence>
<evidence type="ECO:0000256" key="7">
    <source>
        <dbReference type="ARBA" id="ARBA00022989"/>
    </source>
</evidence>
<dbReference type="PROSITE" id="PS50928">
    <property type="entry name" value="ABC_TM1"/>
    <property type="match status" value="1"/>
</dbReference>
<gene>
    <name evidence="11" type="ORF">C5L14_18565</name>
</gene>
<dbReference type="Gene3D" id="1.10.3720.10">
    <property type="entry name" value="MetI-like"/>
    <property type="match status" value="1"/>
</dbReference>
<dbReference type="OrthoDB" id="9783218at2"/>
<keyword evidence="4 9" id="KW-0812">Transmembrane</keyword>